<protein>
    <recommendedName>
        <fullName evidence="2">histidine kinase</fullName>
        <ecNumber evidence="2">2.7.13.3</ecNumber>
    </recommendedName>
</protein>
<evidence type="ECO:0000313" key="6">
    <source>
        <dbReference type="EMBL" id="PWG02767.1"/>
    </source>
</evidence>
<evidence type="ECO:0000256" key="2">
    <source>
        <dbReference type="ARBA" id="ARBA00012438"/>
    </source>
</evidence>
<dbReference type="SMART" id="SM00387">
    <property type="entry name" value="HATPase_c"/>
    <property type="match status" value="1"/>
</dbReference>
<evidence type="ECO:0000256" key="3">
    <source>
        <dbReference type="ARBA" id="ARBA00022553"/>
    </source>
</evidence>
<feature type="transmembrane region" description="Helical" evidence="4">
    <location>
        <begin position="254"/>
        <end position="275"/>
    </location>
</feature>
<dbReference type="PRINTS" id="PR00344">
    <property type="entry name" value="BCTRLSENSOR"/>
</dbReference>
<dbReference type="InterPro" id="IPR003594">
    <property type="entry name" value="HATPase_dom"/>
</dbReference>
<feature type="transmembrane region" description="Helical" evidence="4">
    <location>
        <begin position="91"/>
        <end position="112"/>
    </location>
</feature>
<dbReference type="GO" id="GO:0000155">
    <property type="term" value="F:phosphorelay sensor kinase activity"/>
    <property type="evidence" value="ECO:0007669"/>
    <property type="project" value="TreeGrafter"/>
</dbReference>
<keyword evidence="4" id="KW-0812">Transmembrane</keyword>
<feature type="transmembrane region" description="Helical" evidence="4">
    <location>
        <begin position="229"/>
        <end position="248"/>
    </location>
</feature>
<gene>
    <name evidence="6" type="primary">prsK</name>
    <name evidence="6" type="ORF">DF286_07740</name>
</gene>
<dbReference type="InterPro" id="IPR036890">
    <property type="entry name" value="HATPase_C_sf"/>
</dbReference>
<keyword evidence="6" id="KW-0418">Kinase</keyword>
<comment type="catalytic activity">
    <reaction evidence="1">
        <text>ATP + protein L-histidine = ADP + protein N-phospho-L-histidine.</text>
        <dbReference type="EC" id="2.7.13.3"/>
    </reaction>
</comment>
<evidence type="ECO:0000256" key="4">
    <source>
        <dbReference type="SAM" id="Phobius"/>
    </source>
</evidence>
<dbReference type="InterPro" id="IPR014265">
    <property type="entry name" value="XrtA/PrsK"/>
</dbReference>
<keyword evidence="4" id="KW-0472">Membrane</keyword>
<dbReference type="SUPFAM" id="SSF55874">
    <property type="entry name" value="ATPase domain of HSP90 chaperone/DNA topoisomerase II/histidine kinase"/>
    <property type="match status" value="1"/>
</dbReference>
<sequence>MLTVLGLWSHALAALLFGALAIWQLRHWNGDPRNRPLVAAFAVTAVWAIFLALLGSHHWLADMAESARNFAFLAFMYGIVRSAADNERLRAVRLVYFTVAAVIGLQIVVAGVLPRFDDEPAVRNALETTAHIIGLTIAAGSLVLVHNLYGQAAPDARWGIRLPMIALAGLWAYDLHLYTVAYLSRAPVDDLLAMRGAIAAMLVPLFALASRRNAQWRMRMSRAATFQSLSVLAILAYLILMMSATQAIEVIGGNWTRVGQIALIFVMSVVTLILLPSGKARAWLRVMLAKHFFEHRYDYREEWLRFTRTVGRSGGDVAPLGDRVIKALADISDSPAGLLLVTDDQNRLVPAARWNWHHEIGRSGASDHGFIRFLEATAHIVDFETTRDGRLIAGEERVAVPAWLAEIETAWAGIPLLHNDRLVGLVILAHPLVRRPLDWEDFDLFRAAGIQAASYLAEARSQEALATSQRFDEFNRRFAFILHDIKNLVSQLSLVARNAERHADNPEFRADMIATLRNSVTKMNDLLARLTRDGRTEPASVRETKLHPILSAIAGAKQGLHAVHLFGDPALTARADPARLEQAVGHLVQNAIDASPPGEAVRICYGARGSELAIEVIDSGAGMSAEFVGGRLFQPFASTKEGGFGIGAFEARTLVAAMGGRIEVESREGEGSRFTIFLPACRPEAVRPFKPEHERKRA</sequence>
<keyword evidence="7" id="KW-1185">Reference proteome</keyword>
<feature type="transmembrane region" description="Helical" evidence="4">
    <location>
        <begin position="6"/>
        <end position="25"/>
    </location>
</feature>
<feature type="domain" description="Histidine kinase" evidence="5">
    <location>
        <begin position="480"/>
        <end position="682"/>
    </location>
</feature>
<feature type="transmembrane region" description="Helical" evidence="4">
    <location>
        <begin position="37"/>
        <end position="60"/>
    </location>
</feature>
<feature type="transmembrane region" description="Helical" evidence="4">
    <location>
        <begin position="162"/>
        <end position="180"/>
    </location>
</feature>
<dbReference type="PROSITE" id="PS50109">
    <property type="entry name" value="HIS_KIN"/>
    <property type="match status" value="1"/>
</dbReference>
<dbReference type="PANTHER" id="PTHR43547:SF2">
    <property type="entry name" value="HYBRID SIGNAL TRANSDUCTION HISTIDINE KINASE C"/>
    <property type="match status" value="1"/>
</dbReference>
<dbReference type="InterPro" id="IPR029016">
    <property type="entry name" value="GAF-like_dom_sf"/>
</dbReference>
<feature type="transmembrane region" description="Helical" evidence="4">
    <location>
        <begin position="192"/>
        <end position="209"/>
    </location>
</feature>
<dbReference type="NCBIfam" id="TIGR02916">
    <property type="entry name" value="PEP_his_kin"/>
    <property type="match status" value="1"/>
</dbReference>
<keyword evidence="6" id="KW-0808">Transferase</keyword>
<evidence type="ECO:0000259" key="5">
    <source>
        <dbReference type="PROSITE" id="PS50109"/>
    </source>
</evidence>
<reference evidence="6 7" key="1">
    <citation type="submission" date="2018-05" db="EMBL/GenBank/DDBJ databases">
        <title>Genome of Sphingosinicella humi QZX222.</title>
        <authorList>
            <person name="Qiao Z."/>
            <person name="Wang G."/>
        </authorList>
    </citation>
    <scope>NUCLEOTIDE SEQUENCE [LARGE SCALE GENOMIC DNA]</scope>
    <source>
        <strain evidence="6 7">QZX222</strain>
    </source>
</reference>
<accession>A0A2U2J359</accession>
<dbReference type="Proteomes" id="UP000245916">
    <property type="component" value="Unassembled WGS sequence"/>
</dbReference>
<dbReference type="EMBL" id="QFFF01000001">
    <property type="protein sequence ID" value="PWG02767.1"/>
    <property type="molecule type" value="Genomic_DNA"/>
</dbReference>
<name>A0A2U2J359_9SPHN</name>
<dbReference type="AlphaFoldDB" id="A0A2U2J359"/>
<dbReference type="OrthoDB" id="9785691at2"/>
<dbReference type="Gene3D" id="3.30.450.40">
    <property type="match status" value="1"/>
</dbReference>
<keyword evidence="3" id="KW-0597">Phosphoprotein</keyword>
<evidence type="ECO:0000313" key="7">
    <source>
        <dbReference type="Proteomes" id="UP000245916"/>
    </source>
</evidence>
<proteinExistence type="predicted"/>
<dbReference type="Pfam" id="PF01590">
    <property type="entry name" value="GAF"/>
    <property type="match status" value="1"/>
</dbReference>
<dbReference type="Pfam" id="PF02518">
    <property type="entry name" value="HATPase_c"/>
    <property type="match status" value="1"/>
</dbReference>
<dbReference type="Gene3D" id="3.30.565.10">
    <property type="entry name" value="Histidine kinase-like ATPase, C-terminal domain"/>
    <property type="match status" value="1"/>
</dbReference>
<dbReference type="SUPFAM" id="SSF55781">
    <property type="entry name" value="GAF domain-like"/>
    <property type="match status" value="1"/>
</dbReference>
<evidence type="ECO:0000256" key="1">
    <source>
        <dbReference type="ARBA" id="ARBA00000085"/>
    </source>
</evidence>
<dbReference type="RefSeq" id="WP_109270906.1">
    <property type="nucleotide sequence ID" value="NZ_QFFF01000001.1"/>
</dbReference>
<dbReference type="InterPro" id="IPR004358">
    <property type="entry name" value="Sig_transdc_His_kin-like_C"/>
</dbReference>
<organism evidence="6 7">
    <name type="scientific">Allosphingosinicella humi</name>
    <dbReference type="NCBI Taxonomy" id="2068657"/>
    <lineage>
        <taxon>Bacteria</taxon>
        <taxon>Pseudomonadati</taxon>
        <taxon>Pseudomonadota</taxon>
        <taxon>Alphaproteobacteria</taxon>
        <taxon>Sphingomonadales</taxon>
        <taxon>Sphingomonadaceae</taxon>
        <taxon>Allosphingosinicella</taxon>
    </lineage>
</organism>
<keyword evidence="4" id="KW-1133">Transmembrane helix</keyword>
<dbReference type="InterPro" id="IPR005467">
    <property type="entry name" value="His_kinase_dom"/>
</dbReference>
<dbReference type="InterPro" id="IPR003018">
    <property type="entry name" value="GAF"/>
</dbReference>
<feature type="transmembrane region" description="Helical" evidence="4">
    <location>
        <begin position="132"/>
        <end position="150"/>
    </location>
</feature>
<comment type="caution">
    <text evidence="6">The sequence shown here is derived from an EMBL/GenBank/DDBJ whole genome shotgun (WGS) entry which is preliminary data.</text>
</comment>
<dbReference type="EC" id="2.7.13.3" evidence="2"/>
<dbReference type="PANTHER" id="PTHR43547">
    <property type="entry name" value="TWO-COMPONENT HISTIDINE KINASE"/>
    <property type="match status" value="1"/>
</dbReference>